<organism evidence="2 3">
    <name type="scientific">Pseudoalteromonas tunicata D2</name>
    <dbReference type="NCBI Taxonomy" id="87626"/>
    <lineage>
        <taxon>Bacteria</taxon>
        <taxon>Pseudomonadati</taxon>
        <taxon>Pseudomonadota</taxon>
        <taxon>Gammaproteobacteria</taxon>
        <taxon>Alteromonadales</taxon>
        <taxon>Pseudoalteromonadaceae</taxon>
        <taxon>Pseudoalteromonas</taxon>
    </lineage>
</organism>
<proteinExistence type="predicted"/>
<dbReference type="EMBL" id="AAOH01000005">
    <property type="protein sequence ID" value="EAR27900.1"/>
    <property type="molecule type" value="Genomic_DNA"/>
</dbReference>
<dbReference type="STRING" id="87626.PTD2_18800"/>
<dbReference type="RefSeq" id="WP_009839732.1">
    <property type="nucleotide sequence ID" value="NZ_CH959301.1"/>
</dbReference>
<keyword evidence="3" id="KW-1185">Reference proteome</keyword>
<dbReference type="HOGENOM" id="CLU_179293_1_0_6"/>
<dbReference type="OrthoDB" id="5422169at2"/>
<dbReference type="AlphaFoldDB" id="A4CC13"/>
<name>A4CC13_9GAMM</name>
<dbReference type="InterPro" id="IPR037873">
    <property type="entry name" value="BamE-like"/>
</dbReference>
<dbReference type="Gene3D" id="3.30.1450.10">
    <property type="match status" value="1"/>
</dbReference>
<evidence type="ECO:0008006" key="4">
    <source>
        <dbReference type="Google" id="ProtNLM"/>
    </source>
</evidence>
<evidence type="ECO:0000313" key="3">
    <source>
        <dbReference type="Proteomes" id="UP000006201"/>
    </source>
</evidence>
<reference evidence="2 3" key="1">
    <citation type="submission" date="2006-02" db="EMBL/GenBank/DDBJ databases">
        <authorList>
            <person name="Moran M.A."/>
            <person name="Kjelleberg S."/>
            <person name="Egan S."/>
            <person name="Saunders N."/>
            <person name="Thomas T."/>
            <person name="Ferriera S."/>
            <person name="Johnson J."/>
            <person name="Kravitz S."/>
            <person name="Halpern A."/>
            <person name="Remington K."/>
            <person name="Beeson K."/>
            <person name="Tran B."/>
            <person name="Rogers Y.-H."/>
            <person name="Friedman R."/>
            <person name="Venter J.C."/>
        </authorList>
    </citation>
    <scope>NUCLEOTIDE SEQUENCE [LARGE SCALE GENOMIC DNA]</scope>
    <source>
        <strain evidence="2 3">D2</strain>
    </source>
</reference>
<dbReference type="PROSITE" id="PS51257">
    <property type="entry name" value="PROKAR_LIPOPROTEIN"/>
    <property type="match status" value="1"/>
</dbReference>
<gene>
    <name evidence="2" type="ORF">PTD2_18800</name>
</gene>
<comment type="caution">
    <text evidence="2">The sequence shown here is derived from an EMBL/GenBank/DDBJ whole genome shotgun (WGS) entry which is preliminary data.</text>
</comment>
<keyword evidence="1" id="KW-0732">Signal</keyword>
<dbReference type="Proteomes" id="UP000006201">
    <property type="component" value="Unassembled WGS sequence"/>
</dbReference>
<accession>A4CC13</accession>
<protein>
    <recommendedName>
        <fullName evidence="4">Lipoprotein</fullName>
    </recommendedName>
</protein>
<evidence type="ECO:0000256" key="1">
    <source>
        <dbReference type="ARBA" id="ARBA00022729"/>
    </source>
</evidence>
<evidence type="ECO:0000313" key="2">
    <source>
        <dbReference type="EMBL" id="EAR27900.1"/>
    </source>
</evidence>
<dbReference type="eggNOG" id="ENOG5032Y5Q">
    <property type="taxonomic scope" value="Bacteria"/>
</dbReference>
<sequence length="82" mass="9031">MKKVLTIAAITLLLAACSKVDLEHYEKITVGMDKTEIETLLGSADKCEEKTLHTNCIWGNDSKNIAVTLVSNKVTLYSKKGF</sequence>